<organism evidence="1">
    <name type="scientific">marine metagenome</name>
    <dbReference type="NCBI Taxonomy" id="408172"/>
    <lineage>
        <taxon>unclassified sequences</taxon>
        <taxon>metagenomes</taxon>
        <taxon>ecological metagenomes</taxon>
    </lineage>
</organism>
<reference evidence="1" key="1">
    <citation type="submission" date="2018-05" db="EMBL/GenBank/DDBJ databases">
        <authorList>
            <person name="Lanie J.A."/>
            <person name="Ng W.-L."/>
            <person name="Kazmierczak K.M."/>
            <person name="Andrzejewski T.M."/>
            <person name="Davidsen T.M."/>
            <person name="Wayne K.J."/>
            <person name="Tettelin H."/>
            <person name="Glass J.I."/>
            <person name="Rusch D."/>
            <person name="Podicherti R."/>
            <person name="Tsui H.-C.T."/>
            <person name="Winkler M.E."/>
        </authorList>
    </citation>
    <scope>NUCLEOTIDE SEQUENCE</scope>
</reference>
<dbReference type="EMBL" id="UINC01021446">
    <property type="protein sequence ID" value="SVA89003.1"/>
    <property type="molecule type" value="Genomic_DNA"/>
</dbReference>
<evidence type="ECO:0000313" key="1">
    <source>
        <dbReference type="EMBL" id="SVA89003.1"/>
    </source>
</evidence>
<gene>
    <name evidence="1" type="ORF">METZ01_LOCUS141857</name>
</gene>
<dbReference type="AlphaFoldDB" id="A0A381ZJT2"/>
<protein>
    <submittedName>
        <fullName evidence="1">Uncharacterized protein</fullName>
    </submittedName>
</protein>
<dbReference type="Gene3D" id="1.10.30.50">
    <property type="match status" value="1"/>
</dbReference>
<name>A0A381ZJT2_9ZZZZ</name>
<accession>A0A381ZJT2</accession>
<sequence>MTQEFIEPIPTKESCWRSIILMGRNVASYKFALAKSLIGLKEQDKTFVSLEDLALPFAKNLCEHLKISSKQITSRSSKFLDACNQFNKEEISETKLVEVTTKLGFVNVIDAFHVVSQGSTPIRFFEDDRKSKGGITLTDDFFKLTESNQFKNLPNEVEARWRLVETAWGLDISPNLLRIDYDENNELFYAAVEGSRRNNITSSRDALNGYQKGKCFYCFDDISIETGDSNLADVDHFFPYRLRTSDSDIRNLDGVWNLVLTCKNCNRGSNGKFDKIPEIKFLNRLSTRNDFLISSHHPLRETLIIQTGNSEQQREHFLQTCYNDAKNILIHSWKPEDEHPPAF</sequence>
<proteinExistence type="predicted"/>